<dbReference type="Proteomes" id="UP000472263">
    <property type="component" value="Chromosome 10"/>
</dbReference>
<evidence type="ECO:0000256" key="1">
    <source>
        <dbReference type="ARBA" id="ARBA00004167"/>
    </source>
</evidence>
<evidence type="ECO:0000256" key="6">
    <source>
        <dbReference type="ARBA" id="ARBA00023136"/>
    </source>
</evidence>
<dbReference type="FunFam" id="2.60.40.60:FF:000016">
    <property type="entry name" value="Protocadherin 9"/>
    <property type="match status" value="1"/>
</dbReference>
<evidence type="ECO:0000259" key="10">
    <source>
        <dbReference type="PROSITE" id="PS50268"/>
    </source>
</evidence>
<dbReference type="PROSITE" id="PS50268">
    <property type="entry name" value="CADHERIN_2"/>
    <property type="match status" value="2"/>
</dbReference>
<dbReference type="PANTHER" id="PTHR24028">
    <property type="entry name" value="CADHERIN-87A"/>
    <property type="match status" value="1"/>
</dbReference>
<organism evidence="11 12">
    <name type="scientific">Myripristis murdjan</name>
    <name type="common">pinecone soldierfish</name>
    <dbReference type="NCBI Taxonomy" id="586833"/>
    <lineage>
        <taxon>Eukaryota</taxon>
        <taxon>Metazoa</taxon>
        <taxon>Chordata</taxon>
        <taxon>Craniata</taxon>
        <taxon>Vertebrata</taxon>
        <taxon>Euteleostomi</taxon>
        <taxon>Actinopterygii</taxon>
        <taxon>Neopterygii</taxon>
        <taxon>Teleostei</taxon>
        <taxon>Neoteleostei</taxon>
        <taxon>Acanthomorphata</taxon>
        <taxon>Holocentriformes</taxon>
        <taxon>Holocentridae</taxon>
        <taxon>Myripristis</taxon>
    </lineage>
</organism>
<feature type="domain" description="Cadherin" evidence="10">
    <location>
        <begin position="3"/>
        <end position="54"/>
    </location>
</feature>
<accession>A0A667X0Q8</accession>
<keyword evidence="2 9" id="KW-0812">Transmembrane</keyword>
<name>A0A667X0Q8_9TELE</name>
<feature type="domain" description="Cadherin" evidence="10">
    <location>
        <begin position="65"/>
        <end position="171"/>
    </location>
</feature>
<evidence type="ECO:0000256" key="8">
    <source>
        <dbReference type="PROSITE-ProRule" id="PRU00043"/>
    </source>
</evidence>
<keyword evidence="6 9" id="KW-0472">Membrane</keyword>
<evidence type="ECO:0000256" key="3">
    <source>
        <dbReference type="ARBA" id="ARBA00022737"/>
    </source>
</evidence>
<sequence>MLGTLRCTTNLDRETEDRYELHLLASDHGRPFALTSTARVTIFVEDINDNQPKVILPNSNLSCLTVSPATVAGTMVTKIYAIDEDSGLNSEITYTIAAREPAHHSSPFRLDSRSGNITLAQRLLGTDLGMHHLFIVVSDGGKPAPLHTTVWVNLLVNETMEPCHLDSVPRSLPYRLAPTPAEAPICDMEERTTGSAQLIFFVGLGMMLTSICLFVATAVFYLKQKKRSPRQNKTGQIGENEIPENRKILL</sequence>
<keyword evidence="12" id="KW-1185">Reference proteome</keyword>
<dbReference type="GO" id="GO:0005886">
    <property type="term" value="C:plasma membrane"/>
    <property type="evidence" value="ECO:0007669"/>
    <property type="project" value="InterPro"/>
</dbReference>
<evidence type="ECO:0000256" key="4">
    <source>
        <dbReference type="ARBA" id="ARBA00022837"/>
    </source>
</evidence>
<keyword evidence="3" id="KW-0677">Repeat</keyword>
<reference evidence="11" key="2">
    <citation type="submission" date="2025-08" db="UniProtKB">
        <authorList>
            <consortium name="Ensembl"/>
        </authorList>
    </citation>
    <scope>IDENTIFICATION</scope>
</reference>
<evidence type="ECO:0000256" key="2">
    <source>
        <dbReference type="ARBA" id="ARBA00022692"/>
    </source>
</evidence>
<dbReference type="InParanoid" id="A0A667X0Q8"/>
<dbReference type="SMART" id="SM00112">
    <property type="entry name" value="CA"/>
    <property type="match status" value="2"/>
</dbReference>
<comment type="subcellular location">
    <subcellularLocation>
        <location evidence="1">Membrane</location>
        <topology evidence="1">Single-pass membrane protein</topology>
    </subcellularLocation>
</comment>
<dbReference type="GeneTree" id="ENSGT00940000167495"/>
<evidence type="ECO:0000256" key="7">
    <source>
        <dbReference type="ARBA" id="ARBA00023180"/>
    </source>
</evidence>
<keyword evidence="7" id="KW-0325">Glycoprotein</keyword>
<dbReference type="Gene3D" id="2.60.40.60">
    <property type="entry name" value="Cadherins"/>
    <property type="match status" value="2"/>
</dbReference>
<evidence type="ECO:0000256" key="5">
    <source>
        <dbReference type="ARBA" id="ARBA00022989"/>
    </source>
</evidence>
<dbReference type="InterPro" id="IPR020894">
    <property type="entry name" value="Cadherin_CS"/>
</dbReference>
<evidence type="ECO:0000313" key="11">
    <source>
        <dbReference type="Ensembl" id="ENSMMDP00005008772.1"/>
    </source>
</evidence>
<dbReference type="InterPro" id="IPR015919">
    <property type="entry name" value="Cadherin-like_sf"/>
</dbReference>
<reference evidence="11" key="3">
    <citation type="submission" date="2025-09" db="UniProtKB">
        <authorList>
            <consortium name="Ensembl"/>
        </authorList>
    </citation>
    <scope>IDENTIFICATION</scope>
</reference>
<dbReference type="Ensembl" id="ENSMMDT00005009019.1">
    <property type="protein sequence ID" value="ENSMMDP00005008772.1"/>
    <property type="gene ID" value="ENSMMDG00005004841.1"/>
</dbReference>
<reference evidence="11" key="1">
    <citation type="submission" date="2019-06" db="EMBL/GenBank/DDBJ databases">
        <authorList>
            <consortium name="Wellcome Sanger Institute Data Sharing"/>
        </authorList>
    </citation>
    <scope>NUCLEOTIDE SEQUENCE [LARGE SCALE GENOMIC DNA]</scope>
</reference>
<keyword evidence="5 9" id="KW-1133">Transmembrane helix</keyword>
<dbReference type="PRINTS" id="PR00205">
    <property type="entry name" value="CADHERIN"/>
</dbReference>
<feature type="transmembrane region" description="Helical" evidence="9">
    <location>
        <begin position="198"/>
        <end position="222"/>
    </location>
</feature>
<dbReference type="PANTHER" id="PTHR24028:SF276">
    <property type="entry name" value="PROTOCADHERIN 20"/>
    <property type="match status" value="1"/>
</dbReference>
<dbReference type="CDD" id="cd11304">
    <property type="entry name" value="Cadherin_repeat"/>
    <property type="match status" value="2"/>
</dbReference>
<dbReference type="GO" id="GO:0007156">
    <property type="term" value="P:homophilic cell adhesion via plasma membrane adhesion molecules"/>
    <property type="evidence" value="ECO:0007669"/>
    <property type="project" value="InterPro"/>
</dbReference>
<dbReference type="GO" id="GO:0005509">
    <property type="term" value="F:calcium ion binding"/>
    <property type="evidence" value="ECO:0007669"/>
    <property type="project" value="UniProtKB-UniRule"/>
</dbReference>
<dbReference type="SUPFAM" id="SSF49313">
    <property type="entry name" value="Cadherin-like"/>
    <property type="match status" value="2"/>
</dbReference>
<keyword evidence="4 8" id="KW-0106">Calcium</keyword>
<dbReference type="InterPro" id="IPR050174">
    <property type="entry name" value="Protocadherin/Cadherin-CA"/>
</dbReference>
<evidence type="ECO:0000256" key="9">
    <source>
        <dbReference type="SAM" id="Phobius"/>
    </source>
</evidence>
<dbReference type="GO" id="GO:0009653">
    <property type="term" value="P:anatomical structure morphogenesis"/>
    <property type="evidence" value="ECO:0007669"/>
    <property type="project" value="UniProtKB-ARBA"/>
</dbReference>
<dbReference type="InterPro" id="IPR002126">
    <property type="entry name" value="Cadherin-like_dom"/>
</dbReference>
<proteinExistence type="predicted"/>
<dbReference type="AlphaFoldDB" id="A0A667X0Q8"/>
<dbReference type="PROSITE" id="PS00232">
    <property type="entry name" value="CADHERIN_1"/>
    <property type="match status" value="1"/>
</dbReference>
<evidence type="ECO:0000313" key="12">
    <source>
        <dbReference type="Proteomes" id="UP000472263"/>
    </source>
</evidence>
<protein>
    <recommendedName>
        <fullName evidence="10">Cadherin domain-containing protein</fullName>
    </recommendedName>
</protein>
<dbReference type="Pfam" id="PF00028">
    <property type="entry name" value="Cadherin"/>
    <property type="match status" value="2"/>
</dbReference>